<name>A0ABV4CGQ0_9PSEU</name>
<gene>
    <name evidence="1" type="ORF">AB8O55_12725</name>
</gene>
<dbReference type="Pfam" id="PF05331">
    <property type="entry name" value="DUF742"/>
    <property type="match status" value="1"/>
</dbReference>
<proteinExistence type="predicted"/>
<keyword evidence="2" id="KW-1185">Reference proteome</keyword>
<evidence type="ECO:0000313" key="1">
    <source>
        <dbReference type="EMBL" id="MEY8040261.1"/>
    </source>
</evidence>
<protein>
    <submittedName>
        <fullName evidence="1">DUF742 domain-containing protein</fullName>
    </submittedName>
</protein>
<accession>A0ABV4CGQ0</accession>
<evidence type="ECO:0000313" key="2">
    <source>
        <dbReference type="Proteomes" id="UP001564626"/>
    </source>
</evidence>
<dbReference type="InterPro" id="IPR007995">
    <property type="entry name" value="DUF742"/>
</dbReference>
<comment type="caution">
    <text evidence="1">The sequence shown here is derived from an EMBL/GenBank/DDBJ whole genome shotgun (WGS) entry which is preliminary data.</text>
</comment>
<dbReference type="PANTHER" id="PTHR36221:SF1">
    <property type="entry name" value="DUF742 DOMAIN-CONTAINING PROTEIN"/>
    <property type="match status" value="1"/>
</dbReference>
<dbReference type="RefSeq" id="WP_345365648.1">
    <property type="nucleotide sequence ID" value="NZ_BAABII010000016.1"/>
</dbReference>
<dbReference type="PANTHER" id="PTHR36221">
    <property type="entry name" value="DUF742 DOMAIN-CONTAINING PROTEIN"/>
    <property type="match status" value="1"/>
</dbReference>
<dbReference type="EMBL" id="JBGEHV010000019">
    <property type="protein sequence ID" value="MEY8040261.1"/>
    <property type="molecule type" value="Genomic_DNA"/>
</dbReference>
<sequence>MDEAWYDDDAGTLVRPYTITGGRIPSKHSRLDRATQVVTVQPRPPAPRLELTPEHRTILDVCRRPASVAELGARLAQPLGVVRVLCSDLLDHGVVHVHSPTATVSHDVLKKVLDGLCRL</sequence>
<reference evidence="1 2" key="1">
    <citation type="submission" date="2024-08" db="EMBL/GenBank/DDBJ databases">
        <title>Genome mining of Saccharopolyspora cebuensis PGLac3 from Nigerian medicinal plant.</title>
        <authorList>
            <person name="Ezeobiora C.E."/>
            <person name="Igbokwe N.H."/>
            <person name="Amin D.H."/>
            <person name="Mendie U.E."/>
        </authorList>
    </citation>
    <scope>NUCLEOTIDE SEQUENCE [LARGE SCALE GENOMIC DNA]</scope>
    <source>
        <strain evidence="1 2">PGLac3</strain>
    </source>
</reference>
<organism evidence="1 2">
    <name type="scientific">Saccharopolyspora cebuensis</name>
    <dbReference type="NCBI Taxonomy" id="418759"/>
    <lineage>
        <taxon>Bacteria</taxon>
        <taxon>Bacillati</taxon>
        <taxon>Actinomycetota</taxon>
        <taxon>Actinomycetes</taxon>
        <taxon>Pseudonocardiales</taxon>
        <taxon>Pseudonocardiaceae</taxon>
        <taxon>Saccharopolyspora</taxon>
    </lineage>
</organism>
<dbReference type="Proteomes" id="UP001564626">
    <property type="component" value="Unassembled WGS sequence"/>
</dbReference>